<keyword evidence="1" id="KW-1133">Transmembrane helix</keyword>
<dbReference type="EMBL" id="CP054927">
    <property type="protein sequence ID" value="QKW48047.1"/>
    <property type="molecule type" value="Genomic_DNA"/>
</dbReference>
<keyword evidence="3" id="KW-0614">Plasmid</keyword>
<dbReference type="EMBL" id="CP054926">
    <property type="protein sequence ID" value="QKW47183.1"/>
    <property type="molecule type" value="Genomic_DNA"/>
</dbReference>
<name>A0A7H8MYF6_STRMI</name>
<dbReference type="GeneID" id="87636832"/>
<feature type="transmembrane region" description="Helical" evidence="1">
    <location>
        <begin position="37"/>
        <end position="56"/>
    </location>
</feature>
<sequence length="57" mass="5918">MSSLTLLVAVLLVLVVGLVVALLMDLAHRYPKVATQMFVGLGGVTASGMVVVPIVVR</sequence>
<accession>A0A7H8MYF6</accession>
<geneLocation type="plasmid" evidence="3 4">
    <name>unnamed1</name>
</geneLocation>
<gene>
    <name evidence="2" type="ORF">HUT09_34195</name>
    <name evidence="3" type="ORF">HUT09_36875</name>
</gene>
<evidence type="ECO:0000256" key="1">
    <source>
        <dbReference type="SAM" id="Phobius"/>
    </source>
</evidence>
<evidence type="ECO:0000313" key="4">
    <source>
        <dbReference type="Proteomes" id="UP000509345"/>
    </source>
</evidence>
<evidence type="ECO:0000313" key="3">
    <source>
        <dbReference type="EMBL" id="QKW48047.1"/>
    </source>
</evidence>
<organism evidence="2 4">
    <name type="scientific">Streptomyces microflavus</name>
    <name type="common">Streptomyces lipmanii</name>
    <dbReference type="NCBI Taxonomy" id="1919"/>
    <lineage>
        <taxon>Bacteria</taxon>
        <taxon>Bacillati</taxon>
        <taxon>Actinomycetota</taxon>
        <taxon>Actinomycetes</taxon>
        <taxon>Kitasatosporales</taxon>
        <taxon>Streptomycetaceae</taxon>
        <taxon>Streptomyces</taxon>
    </lineage>
</organism>
<keyword evidence="1" id="KW-0812">Transmembrane</keyword>
<evidence type="ECO:0000313" key="2">
    <source>
        <dbReference type="EMBL" id="QKW47183.1"/>
    </source>
</evidence>
<dbReference type="Proteomes" id="UP000509345">
    <property type="component" value="Chromosome"/>
</dbReference>
<dbReference type="RefSeq" id="WP_176145330.1">
    <property type="nucleotide sequence ID" value="NZ_CP054926.1"/>
</dbReference>
<keyword evidence="1" id="KW-0472">Membrane</keyword>
<dbReference type="Proteomes" id="UP000509345">
    <property type="component" value="Plasmid unnamed1"/>
</dbReference>
<dbReference type="AlphaFoldDB" id="A0A7H8MYF6"/>
<reference evidence="2 4" key="1">
    <citation type="submission" date="2020-06" db="EMBL/GenBank/DDBJ databases">
        <title>Genome mining for natural products.</title>
        <authorList>
            <person name="Zhang B."/>
            <person name="Shi J."/>
            <person name="Ge H."/>
        </authorList>
    </citation>
    <scope>NUCLEOTIDE SEQUENCE [LARGE SCALE GENOMIC DNA]</scope>
    <source>
        <strain evidence="2 4">NA06532</strain>
        <plasmid evidence="3 4">unnamed1</plasmid>
    </source>
</reference>
<protein>
    <submittedName>
        <fullName evidence="2">Uncharacterized protein</fullName>
    </submittedName>
</protein>
<proteinExistence type="predicted"/>